<feature type="transmembrane region" description="Helical" evidence="6">
    <location>
        <begin position="33"/>
        <end position="54"/>
    </location>
</feature>
<gene>
    <name evidence="7" type="ORF">DM484_21570</name>
</gene>
<dbReference type="PANTHER" id="PTHR38601">
    <property type="entry name" value="HYDROGENASE-4 COMPONENT E"/>
    <property type="match status" value="1"/>
</dbReference>
<feature type="transmembrane region" description="Helical" evidence="6">
    <location>
        <begin position="60"/>
        <end position="83"/>
    </location>
</feature>
<evidence type="ECO:0000313" key="8">
    <source>
        <dbReference type="Proteomes" id="UP000249396"/>
    </source>
</evidence>
<keyword evidence="5 6" id="KW-0472">Membrane</keyword>
<dbReference type="InterPro" id="IPR038730">
    <property type="entry name" value="HyfE-like"/>
</dbReference>
<evidence type="ECO:0008006" key="9">
    <source>
        <dbReference type="Google" id="ProtNLM"/>
    </source>
</evidence>
<feature type="transmembrane region" description="Helical" evidence="6">
    <location>
        <begin position="6"/>
        <end position="26"/>
    </location>
</feature>
<keyword evidence="2" id="KW-1003">Cell membrane</keyword>
<organism evidence="7 8">
    <name type="scientific">Candidatus Methylumidiphilus alinenensis</name>
    <dbReference type="NCBI Taxonomy" id="2202197"/>
    <lineage>
        <taxon>Bacteria</taxon>
        <taxon>Pseudomonadati</taxon>
        <taxon>Pseudomonadota</taxon>
        <taxon>Gammaproteobacteria</taxon>
        <taxon>Methylococcales</taxon>
        <taxon>Candidatus Methylumidiphilus</taxon>
    </lineage>
</organism>
<proteinExistence type="predicted"/>
<dbReference type="PANTHER" id="PTHR38601:SF1">
    <property type="entry name" value="HYDROGENASE-4 COMPONENT E"/>
    <property type="match status" value="1"/>
</dbReference>
<dbReference type="AlphaFoldDB" id="A0A2W4SS73"/>
<keyword evidence="3 6" id="KW-0812">Transmembrane</keyword>
<comment type="subcellular location">
    <subcellularLocation>
        <location evidence="1">Cell membrane</location>
        <topology evidence="1">Multi-pass membrane protein</topology>
    </subcellularLocation>
</comment>
<evidence type="ECO:0000256" key="6">
    <source>
        <dbReference type="SAM" id="Phobius"/>
    </source>
</evidence>
<keyword evidence="4 6" id="KW-1133">Transmembrane helix</keyword>
<sequence>MSIEIVHRIINDFGALLLFTMILIVAANQISGAIYAVAAQSLFIAIAGAVLATATGNVDLWIIAGITLIVKAMVLPWLLLWVIRRMDVKREVEPVIPTLTTLALAMVVVVMSFHLSASLDTVRQTITGNALPVGIALTLNGVLVMATRKTALSQMVGLFSSENGIFFTAMAVNKGMPLIIEIGVILDVILAVLVMTIMVLRVRSTVDADIADLHRLRG</sequence>
<evidence type="ECO:0000256" key="2">
    <source>
        <dbReference type="ARBA" id="ARBA00022475"/>
    </source>
</evidence>
<dbReference type="EMBL" id="QJPH01000433">
    <property type="protein sequence ID" value="PZN74277.1"/>
    <property type="molecule type" value="Genomic_DNA"/>
</dbReference>
<name>A0A2W4SS73_9GAMM</name>
<feature type="transmembrane region" description="Helical" evidence="6">
    <location>
        <begin position="95"/>
        <end position="114"/>
    </location>
</feature>
<feature type="transmembrane region" description="Helical" evidence="6">
    <location>
        <begin position="152"/>
        <end position="172"/>
    </location>
</feature>
<evidence type="ECO:0000313" key="7">
    <source>
        <dbReference type="EMBL" id="PZN74277.1"/>
    </source>
</evidence>
<feature type="transmembrane region" description="Helical" evidence="6">
    <location>
        <begin position="126"/>
        <end position="145"/>
    </location>
</feature>
<evidence type="ECO:0000256" key="4">
    <source>
        <dbReference type="ARBA" id="ARBA00022989"/>
    </source>
</evidence>
<dbReference type="GO" id="GO:0005886">
    <property type="term" value="C:plasma membrane"/>
    <property type="evidence" value="ECO:0007669"/>
    <property type="project" value="UniProtKB-SubCell"/>
</dbReference>
<dbReference type="Proteomes" id="UP000249396">
    <property type="component" value="Unassembled WGS sequence"/>
</dbReference>
<evidence type="ECO:0000256" key="5">
    <source>
        <dbReference type="ARBA" id="ARBA00023136"/>
    </source>
</evidence>
<accession>A0A2W4SS73</accession>
<protein>
    <recommendedName>
        <fullName evidence="9">Formate hydrogenlyase</fullName>
    </recommendedName>
</protein>
<comment type="caution">
    <text evidence="7">The sequence shown here is derived from an EMBL/GenBank/DDBJ whole genome shotgun (WGS) entry which is preliminary data.</text>
</comment>
<evidence type="ECO:0000256" key="1">
    <source>
        <dbReference type="ARBA" id="ARBA00004651"/>
    </source>
</evidence>
<evidence type="ECO:0000256" key="3">
    <source>
        <dbReference type="ARBA" id="ARBA00022692"/>
    </source>
</evidence>
<feature type="transmembrane region" description="Helical" evidence="6">
    <location>
        <begin position="178"/>
        <end position="200"/>
    </location>
</feature>
<reference evidence="7 8" key="1">
    <citation type="journal article" date="2018" name="Aquat. Microb. Ecol.">
        <title>Gammaproteobacterial methanotrophs dominate.</title>
        <authorList>
            <person name="Rissanen A.J."/>
            <person name="Saarenheimo J."/>
            <person name="Tiirola M."/>
            <person name="Peura S."/>
            <person name="Aalto S.L."/>
            <person name="Karvinen A."/>
            <person name="Nykanen H."/>
        </authorList>
    </citation>
    <scope>NUCLEOTIDE SEQUENCE [LARGE SCALE GENOMIC DNA]</scope>
    <source>
        <strain evidence="7">AMbin10</strain>
    </source>
</reference>